<dbReference type="AlphaFoldDB" id="A0A0A9CZ22"/>
<protein>
    <submittedName>
        <fullName evidence="1">Uncharacterized protein</fullName>
    </submittedName>
</protein>
<organism evidence="1">
    <name type="scientific">Arundo donax</name>
    <name type="common">Giant reed</name>
    <name type="synonym">Donax arundinaceus</name>
    <dbReference type="NCBI Taxonomy" id="35708"/>
    <lineage>
        <taxon>Eukaryota</taxon>
        <taxon>Viridiplantae</taxon>
        <taxon>Streptophyta</taxon>
        <taxon>Embryophyta</taxon>
        <taxon>Tracheophyta</taxon>
        <taxon>Spermatophyta</taxon>
        <taxon>Magnoliopsida</taxon>
        <taxon>Liliopsida</taxon>
        <taxon>Poales</taxon>
        <taxon>Poaceae</taxon>
        <taxon>PACMAD clade</taxon>
        <taxon>Arundinoideae</taxon>
        <taxon>Arundineae</taxon>
        <taxon>Arundo</taxon>
    </lineage>
</organism>
<name>A0A0A9CZ22_ARUDO</name>
<dbReference type="EMBL" id="GBRH01218222">
    <property type="protein sequence ID" value="JAD79673.1"/>
    <property type="molecule type" value="Transcribed_RNA"/>
</dbReference>
<reference evidence="1" key="1">
    <citation type="submission" date="2014-09" db="EMBL/GenBank/DDBJ databases">
        <authorList>
            <person name="Magalhaes I.L.F."/>
            <person name="Oliveira U."/>
            <person name="Santos F.R."/>
            <person name="Vidigal T.H.D.A."/>
            <person name="Brescovit A.D."/>
            <person name="Santos A.J."/>
        </authorList>
    </citation>
    <scope>NUCLEOTIDE SEQUENCE</scope>
    <source>
        <tissue evidence="1">Shoot tissue taken approximately 20 cm above the soil surface</tissue>
    </source>
</reference>
<proteinExistence type="predicted"/>
<reference evidence="1" key="2">
    <citation type="journal article" date="2015" name="Data Brief">
        <title>Shoot transcriptome of the giant reed, Arundo donax.</title>
        <authorList>
            <person name="Barrero R.A."/>
            <person name="Guerrero F.D."/>
            <person name="Moolhuijzen P."/>
            <person name="Goolsby J.A."/>
            <person name="Tidwell J."/>
            <person name="Bellgard S.E."/>
            <person name="Bellgard M.I."/>
        </authorList>
    </citation>
    <scope>NUCLEOTIDE SEQUENCE</scope>
    <source>
        <tissue evidence="1">Shoot tissue taken approximately 20 cm above the soil surface</tissue>
    </source>
</reference>
<evidence type="ECO:0000313" key="1">
    <source>
        <dbReference type="EMBL" id="JAD79673.1"/>
    </source>
</evidence>
<sequence>MGKKSFIESRLLDLYPWTWFDPLLLHFIIHQYLTELPIKLLNHPHGSCKLGCRDMGNQSSERPPYRRTSRPLLFQFAAERQKYFTASQVRIKQLMNWFHLF</sequence>
<accession>A0A0A9CZ22</accession>